<feature type="region of interest" description="Disordered" evidence="1">
    <location>
        <begin position="112"/>
        <end position="133"/>
    </location>
</feature>
<feature type="compositionally biased region" description="Basic and acidic residues" evidence="1">
    <location>
        <begin position="397"/>
        <end position="410"/>
    </location>
</feature>
<reference evidence="2 3" key="1">
    <citation type="journal article" date="2016" name="Front. Microbiol.">
        <title>Genome and transcriptome sequences reveal the specific parasitism of the nematophagous Purpureocillium lilacinum 36-1.</title>
        <authorList>
            <person name="Xie J."/>
            <person name="Li S."/>
            <person name="Mo C."/>
            <person name="Xiao X."/>
            <person name="Peng D."/>
            <person name="Wang G."/>
            <person name="Xiao Y."/>
        </authorList>
    </citation>
    <scope>NUCLEOTIDE SEQUENCE [LARGE SCALE GENOMIC DNA]</scope>
    <source>
        <strain evidence="2 3">36-1</strain>
    </source>
</reference>
<dbReference type="AlphaFoldDB" id="A0A2U3EJC7"/>
<evidence type="ECO:0000256" key="1">
    <source>
        <dbReference type="SAM" id="MobiDB-lite"/>
    </source>
</evidence>
<gene>
    <name evidence="2" type="ORF">PCL_07932</name>
</gene>
<comment type="caution">
    <text evidence="2">The sequence shown here is derived from an EMBL/GenBank/DDBJ whole genome shotgun (WGS) entry which is preliminary data.</text>
</comment>
<organism evidence="2 3">
    <name type="scientific">Purpureocillium lilacinum</name>
    <name type="common">Paecilomyces lilacinus</name>
    <dbReference type="NCBI Taxonomy" id="33203"/>
    <lineage>
        <taxon>Eukaryota</taxon>
        <taxon>Fungi</taxon>
        <taxon>Dikarya</taxon>
        <taxon>Ascomycota</taxon>
        <taxon>Pezizomycotina</taxon>
        <taxon>Sordariomycetes</taxon>
        <taxon>Hypocreomycetidae</taxon>
        <taxon>Hypocreales</taxon>
        <taxon>Ophiocordycipitaceae</taxon>
        <taxon>Purpureocillium</taxon>
    </lineage>
</organism>
<evidence type="ECO:0000313" key="3">
    <source>
        <dbReference type="Proteomes" id="UP000245956"/>
    </source>
</evidence>
<dbReference type="Proteomes" id="UP000245956">
    <property type="component" value="Unassembled WGS sequence"/>
</dbReference>
<accession>A0A2U3EJC7</accession>
<dbReference type="EMBL" id="LCWV01000003">
    <property type="protein sequence ID" value="PWI74618.1"/>
    <property type="molecule type" value="Genomic_DNA"/>
</dbReference>
<feature type="compositionally biased region" description="Low complexity" evidence="1">
    <location>
        <begin position="354"/>
        <end position="387"/>
    </location>
</feature>
<feature type="compositionally biased region" description="Basic and acidic residues" evidence="1">
    <location>
        <begin position="121"/>
        <end position="132"/>
    </location>
</feature>
<name>A0A2U3EJC7_PURLI</name>
<evidence type="ECO:0000313" key="2">
    <source>
        <dbReference type="EMBL" id="PWI74618.1"/>
    </source>
</evidence>
<protein>
    <submittedName>
        <fullName evidence="2">Uncharacterized protein</fullName>
    </submittedName>
</protein>
<feature type="region of interest" description="Disordered" evidence="1">
    <location>
        <begin position="350"/>
        <end position="431"/>
    </location>
</feature>
<sequence length="431" mass="45922">MPCWHDPISQPSLVVRGKLQIRRGSQGWSRSTGGHPGVRAGMAANGAGIESRAGSSETLQVQGCWAEMPSLSAVGFCCLRSKYGPRYRVRSTAYIMCGSACSLGSHAMNGITSRAGGPADGAHDDQRGEPHRGGCRTRFGCRPWRNATLGWQQHGNGCASPSRTCMRASAQNATGGGETWGGLRGEVLVSRRPGGGSSSVIVRLGLRAGHGWPCRRLAGEPLGRSFVMAAATSPLGLGAALSSNLEGTSIAWEQHMRWRWAHGKGRARPSGDSQRLAATARDTAEDDWRWRTCWASWDARLGGGGRSGQSLLLHPFHSPLPPNPPICEPPGPRLALGASGWLAGWSGTRHNAAPTTTPTTTTTGHYHYHHTTPFNPSRRPTSSLPRSHNLPVSTSTADDHDDAHDTDDRTASPLPAHLTLREPSISLGRAH</sequence>
<proteinExistence type="predicted"/>